<keyword evidence="7" id="KW-0677">Repeat</keyword>
<keyword evidence="6 12" id="KW-0812">Transmembrane</keyword>
<dbReference type="InterPro" id="IPR003409">
    <property type="entry name" value="MORN"/>
</dbReference>
<keyword evidence="5" id="KW-1003">Cell membrane</keyword>
<gene>
    <name evidence="13" type="ORF">WR25_08138</name>
</gene>
<dbReference type="EMBL" id="LIAE01008023">
    <property type="protein sequence ID" value="PAV75862.1"/>
    <property type="molecule type" value="Genomic_DNA"/>
</dbReference>
<dbReference type="InterPro" id="IPR017191">
    <property type="entry name" value="Junctophilin"/>
</dbReference>
<evidence type="ECO:0000256" key="5">
    <source>
        <dbReference type="ARBA" id="ARBA00022475"/>
    </source>
</evidence>
<comment type="caution">
    <text evidence="13">The sequence shown here is derived from an EMBL/GenBank/DDBJ whole genome shotgun (WGS) entry which is preliminary data.</text>
</comment>
<dbReference type="Pfam" id="PF02493">
    <property type="entry name" value="MORN"/>
    <property type="match status" value="4"/>
</dbReference>
<feature type="region of interest" description="Disordered" evidence="11">
    <location>
        <begin position="59"/>
        <end position="90"/>
    </location>
</feature>
<comment type="similarity">
    <text evidence="4">Belongs to the junctophilin family.</text>
</comment>
<evidence type="ECO:0000256" key="3">
    <source>
        <dbReference type="ARBA" id="ARBA00004236"/>
    </source>
</evidence>
<sequence length="782" mass="86172">MRQSTSSQAKYLGTWSAGFHDGYGTETYVDGGNYQGQWLRGMRHGYGIRKSATYGQAAKFRSKSHTHASLTSLRSGRVEEETAEDEAKERLDGRGGFVLRANSAAPQKRRRSLSERSLAVKRSILSGLRIKKQHSTGDIHQRVMSNTVAGSLRSSGSTMSCTSEDSIHHRGLVSPEEEVVDDHASEVYSGEWKNDARSGFGICERSDGLRYQGEWANNAKNGYGVTTLRDGTREEGKYKNNVLVVSARRKGVLFVRSGKLKERVEGAIEAATRAASIAQQKADIAASRTSTADERAERAGYVATQARDDAIQARLCAKQFDPSFKQPGTETLRRQLRETHGGESFGTDLSDPLSYSRHLSQTHSKQASFEQNLSVDLTDPSAFMTPIGAAPSQIGAGGPMVAPNMAVMQAQGNTPMHQGNTPIMSNHVGHNQMGNHVNFNLPPHLQQQGLDAIGGNLQSMQPPPVSLQQSQTQIGGYNPQQQIYTPVQLQQLQQQQQFLAQQQQMLTAQQQQGGQPQFYSGDVYPQQAGTSNAPQPHISHMVNAQGQPIGQQPYQVGDGQMGDSMMTESMSQSQQMETSATSLGPSTSQAGDLSQASVNQSGLQANLRNQQQQSSSRFSLSDDHYDQYVITESGQPRLRRNRPSLMRQNDVNDPSSMLNRRSTLASSRDRKVDPSSSPESQENMGSLPNLAELETGGVRLRREEAARLASQRRQEVLRDQEEQALLRANPLRYLFHPGLRAWLLRWKVPLLLAAINLSLVYFLFKLLTYEKRAGGHSSHHKS</sequence>
<keyword evidence="10 12" id="KW-0472">Membrane</keyword>
<feature type="compositionally biased region" description="Low complexity" evidence="11">
    <location>
        <begin position="564"/>
        <end position="582"/>
    </location>
</feature>
<evidence type="ECO:0008006" key="15">
    <source>
        <dbReference type="Google" id="ProtNLM"/>
    </source>
</evidence>
<feature type="compositionally biased region" description="Polar residues" evidence="11">
    <location>
        <begin position="646"/>
        <end position="666"/>
    </location>
</feature>
<keyword evidence="8" id="KW-0256">Endoplasmic reticulum</keyword>
<evidence type="ECO:0000256" key="8">
    <source>
        <dbReference type="ARBA" id="ARBA00022824"/>
    </source>
</evidence>
<name>A0A2A2KPK1_9BILA</name>
<dbReference type="GO" id="GO:0005886">
    <property type="term" value="C:plasma membrane"/>
    <property type="evidence" value="ECO:0007669"/>
    <property type="project" value="UniProtKB-SubCell"/>
</dbReference>
<evidence type="ECO:0000256" key="9">
    <source>
        <dbReference type="ARBA" id="ARBA00022989"/>
    </source>
</evidence>
<feature type="compositionally biased region" description="Polar residues" evidence="11">
    <location>
        <begin position="583"/>
        <end position="602"/>
    </location>
</feature>
<evidence type="ECO:0000256" key="11">
    <source>
        <dbReference type="SAM" id="MobiDB-lite"/>
    </source>
</evidence>
<dbReference type="GO" id="GO:0005789">
    <property type="term" value="C:endoplasmic reticulum membrane"/>
    <property type="evidence" value="ECO:0007669"/>
    <property type="project" value="UniProtKB-SubCell"/>
</dbReference>
<dbReference type="PANTHER" id="PTHR23085">
    <property type="entry name" value="GH28348P"/>
    <property type="match status" value="1"/>
</dbReference>
<feature type="compositionally biased region" description="Basic and acidic residues" evidence="11">
    <location>
        <begin position="76"/>
        <end position="90"/>
    </location>
</feature>
<evidence type="ECO:0000256" key="10">
    <source>
        <dbReference type="ARBA" id="ARBA00023136"/>
    </source>
</evidence>
<feature type="compositionally biased region" description="Low complexity" evidence="11">
    <location>
        <begin position="603"/>
        <end position="619"/>
    </location>
</feature>
<dbReference type="Proteomes" id="UP000218231">
    <property type="component" value="Unassembled WGS sequence"/>
</dbReference>
<dbReference type="SUPFAM" id="SSF82185">
    <property type="entry name" value="Histone H3 K4-specific methyltransferase SET7/9 N-terminal domain"/>
    <property type="match status" value="2"/>
</dbReference>
<reference evidence="13 14" key="1">
    <citation type="journal article" date="2017" name="Curr. Biol.">
        <title>Genome architecture and evolution of a unichromosomal asexual nematode.</title>
        <authorList>
            <person name="Fradin H."/>
            <person name="Zegar C."/>
            <person name="Gutwein M."/>
            <person name="Lucas J."/>
            <person name="Kovtun M."/>
            <person name="Corcoran D."/>
            <person name="Baugh L.R."/>
            <person name="Kiontke K."/>
            <person name="Gunsalus K."/>
            <person name="Fitch D.H."/>
            <person name="Piano F."/>
        </authorList>
    </citation>
    <scope>NUCLEOTIDE SEQUENCE [LARGE SCALE GENOMIC DNA]</scope>
    <source>
        <strain evidence="13">PF1309</strain>
    </source>
</reference>
<evidence type="ECO:0000256" key="2">
    <source>
        <dbReference type="ARBA" id="ARBA00004184"/>
    </source>
</evidence>
<evidence type="ECO:0000256" key="12">
    <source>
        <dbReference type="SAM" id="Phobius"/>
    </source>
</evidence>
<evidence type="ECO:0000256" key="7">
    <source>
        <dbReference type="ARBA" id="ARBA00022737"/>
    </source>
</evidence>
<dbReference type="OrthoDB" id="284854at2759"/>
<evidence type="ECO:0000256" key="6">
    <source>
        <dbReference type="ARBA" id="ARBA00022692"/>
    </source>
</evidence>
<evidence type="ECO:0000256" key="4">
    <source>
        <dbReference type="ARBA" id="ARBA00008599"/>
    </source>
</evidence>
<proteinExistence type="inferred from homology"/>
<feature type="compositionally biased region" description="Polar residues" evidence="11">
    <location>
        <begin position="674"/>
        <end position="686"/>
    </location>
</feature>
<evidence type="ECO:0000256" key="1">
    <source>
        <dbReference type="ARBA" id="ARBA00004163"/>
    </source>
</evidence>
<protein>
    <recommendedName>
        <fullName evidence="15">Junctophilin</fullName>
    </recommendedName>
</protein>
<evidence type="ECO:0000313" key="13">
    <source>
        <dbReference type="EMBL" id="PAV75862.1"/>
    </source>
</evidence>
<dbReference type="FunFam" id="2.20.110.10:FF:000001">
    <property type="entry name" value="Junctophilin"/>
    <property type="match status" value="1"/>
</dbReference>
<accession>A0A2A2KPK1</accession>
<feature type="compositionally biased region" description="Polar residues" evidence="11">
    <location>
        <begin position="542"/>
        <end position="554"/>
    </location>
</feature>
<dbReference type="SMART" id="SM00698">
    <property type="entry name" value="MORN"/>
    <property type="match status" value="4"/>
</dbReference>
<feature type="region of interest" description="Disordered" evidence="11">
    <location>
        <begin position="513"/>
        <end position="695"/>
    </location>
</feature>
<dbReference type="AlphaFoldDB" id="A0A2A2KPK1"/>
<dbReference type="Gene3D" id="2.20.110.10">
    <property type="entry name" value="Histone H3 K4-specific methyltransferase SET7/9 N-terminal domain"/>
    <property type="match status" value="2"/>
</dbReference>
<feature type="transmembrane region" description="Helical" evidence="12">
    <location>
        <begin position="746"/>
        <end position="764"/>
    </location>
</feature>
<keyword evidence="9 12" id="KW-1133">Transmembrane helix</keyword>
<evidence type="ECO:0000313" key="14">
    <source>
        <dbReference type="Proteomes" id="UP000218231"/>
    </source>
</evidence>
<dbReference type="GO" id="GO:0030314">
    <property type="term" value="C:junctional membrane complex"/>
    <property type="evidence" value="ECO:0007669"/>
    <property type="project" value="InterPro"/>
</dbReference>
<organism evidence="13 14">
    <name type="scientific">Diploscapter pachys</name>
    <dbReference type="NCBI Taxonomy" id="2018661"/>
    <lineage>
        <taxon>Eukaryota</taxon>
        <taxon>Metazoa</taxon>
        <taxon>Ecdysozoa</taxon>
        <taxon>Nematoda</taxon>
        <taxon>Chromadorea</taxon>
        <taxon>Rhabditida</taxon>
        <taxon>Rhabditina</taxon>
        <taxon>Rhabditomorpha</taxon>
        <taxon>Rhabditoidea</taxon>
        <taxon>Rhabditidae</taxon>
        <taxon>Diploscapter</taxon>
    </lineage>
</organism>
<comment type="subcellular location">
    <subcellularLocation>
        <location evidence="3">Cell membrane</location>
    </subcellularLocation>
    <subcellularLocation>
        <location evidence="2">Endomembrane system</location>
        <topology evidence="2">Peripheral membrane protein</topology>
    </subcellularLocation>
    <subcellularLocation>
        <location evidence="1">Endoplasmic reticulum membrane</location>
        <topology evidence="1">Single-pass type IV membrane protein</topology>
    </subcellularLocation>
</comment>
<dbReference type="STRING" id="2018661.A0A2A2KPK1"/>
<dbReference type="PANTHER" id="PTHR23085:SF16">
    <property type="entry name" value="GH28348P"/>
    <property type="match status" value="1"/>
</dbReference>
<keyword evidence="14" id="KW-1185">Reference proteome</keyword>